<reference evidence="2 3" key="1">
    <citation type="submission" date="2021-06" db="EMBL/GenBank/DDBJ databases">
        <authorList>
            <person name="Kallberg Y."/>
            <person name="Tangrot J."/>
            <person name="Rosling A."/>
        </authorList>
    </citation>
    <scope>NUCLEOTIDE SEQUENCE [LARGE SCALE GENOMIC DNA]</scope>
    <source>
        <strain evidence="2 3">120-4 pot B 10/14</strain>
    </source>
</reference>
<gene>
    <name evidence="2" type="ORF">GMARGA_LOCUS43943</name>
</gene>
<keyword evidence="3" id="KW-1185">Reference proteome</keyword>
<accession>A0ABN7XIL6</accession>
<keyword evidence="1" id="KW-1133">Transmembrane helix</keyword>
<evidence type="ECO:0000313" key="2">
    <source>
        <dbReference type="EMBL" id="CAG8855122.1"/>
    </source>
</evidence>
<evidence type="ECO:0000256" key="1">
    <source>
        <dbReference type="SAM" id="Phobius"/>
    </source>
</evidence>
<sequence length="44" mass="4646">ENHETITVSAVALVLGVLFTLDGKITSLLKTPLSRLAVKIESAP</sequence>
<feature type="non-terminal residue" evidence="2">
    <location>
        <position position="44"/>
    </location>
</feature>
<proteinExistence type="predicted"/>
<evidence type="ECO:0000313" key="3">
    <source>
        <dbReference type="Proteomes" id="UP000789901"/>
    </source>
</evidence>
<keyword evidence="1" id="KW-0812">Transmembrane</keyword>
<feature type="transmembrane region" description="Helical" evidence="1">
    <location>
        <begin position="6"/>
        <end position="25"/>
    </location>
</feature>
<comment type="caution">
    <text evidence="2">The sequence shown here is derived from an EMBL/GenBank/DDBJ whole genome shotgun (WGS) entry which is preliminary data.</text>
</comment>
<organism evidence="2 3">
    <name type="scientific">Gigaspora margarita</name>
    <dbReference type="NCBI Taxonomy" id="4874"/>
    <lineage>
        <taxon>Eukaryota</taxon>
        <taxon>Fungi</taxon>
        <taxon>Fungi incertae sedis</taxon>
        <taxon>Mucoromycota</taxon>
        <taxon>Glomeromycotina</taxon>
        <taxon>Glomeromycetes</taxon>
        <taxon>Diversisporales</taxon>
        <taxon>Gigasporaceae</taxon>
        <taxon>Gigaspora</taxon>
    </lineage>
</organism>
<keyword evidence="1" id="KW-0472">Membrane</keyword>
<dbReference type="EMBL" id="CAJVQB010146117">
    <property type="protein sequence ID" value="CAG8855122.1"/>
    <property type="molecule type" value="Genomic_DNA"/>
</dbReference>
<feature type="non-terminal residue" evidence="2">
    <location>
        <position position="1"/>
    </location>
</feature>
<name>A0ABN7XIL6_GIGMA</name>
<dbReference type="Proteomes" id="UP000789901">
    <property type="component" value="Unassembled WGS sequence"/>
</dbReference>
<protein>
    <submittedName>
        <fullName evidence="2">44000_t:CDS:1</fullName>
    </submittedName>
</protein>